<evidence type="ECO:0000256" key="3">
    <source>
        <dbReference type="ARBA" id="ARBA00022475"/>
    </source>
</evidence>
<dbReference type="Proteomes" id="UP000250086">
    <property type="component" value="Unassembled WGS sequence"/>
</dbReference>
<dbReference type="Pfam" id="PF02687">
    <property type="entry name" value="FtsX"/>
    <property type="match status" value="1"/>
</dbReference>
<dbReference type="InterPro" id="IPR025857">
    <property type="entry name" value="MacB_PCD"/>
</dbReference>
<feature type="transmembrane region" description="Helical" evidence="7">
    <location>
        <begin position="315"/>
        <end position="344"/>
    </location>
</feature>
<name>A0A2X0V917_9GAMM</name>
<keyword evidence="3" id="KW-1003">Cell membrane</keyword>
<evidence type="ECO:0000256" key="1">
    <source>
        <dbReference type="ARBA" id="ARBA00004651"/>
    </source>
</evidence>
<reference evidence="10 11" key="1">
    <citation type="submission" date="2018-06" db="EMBL/GenBank/DDBJ databases">
        <authorList>
            <consortium name="Pathogen Informatics"/>
            <person name="Doyle S."/>
        </authorList>
    </citation>
    <scope>NUCLEOTIDE SEQUENCE [LARGE SCALE GENOMIC DNA]</scope>
    <source>
        <strain evidence="10 11">NCTC13093</strain>
    </source>
</reference>
<evidence type="ECO:0000256" key="6">
    <source>
        <dbReference type="ARBA" id="ARBA00023136"/>
    </source>
</evidence>
<evidence type="ECO:0000259" key="9">
    <source>
        <dbReference type="Pfam" id="PF12704"/>
    </source>
</evidence>
<dbReference type="RefSeq" id="WP_113743781.1">
    <property type="nucleotide sequence ID" value="NZ_UAPV01000001.1"/>
</dbReference>
<evidence type="ECO:0000313" key="10">
    <source>
        <dbReference type="EMBL" id="SPT69626.1"/>
    </source>
</evidence>
<protein>
    <submittedName>
        <fullName evidence="10">Lipoprotein-releasing system transmembrane protein lolE</fullName>
    </submittedName>
</protein>
<sequence>MLSLKLALKFYLSKKYGPLARFMSIASTTGIALGVAALIIGLSAMNGFERELHSRVLSVIPNATLNAQNDYFRYSDNTLEILSKSSHIQALSTAVELDCVVTNNKDFYPVKLMGVDPKSESKVVSIQNFMSAPLSELYSDNDEIKAIIGANLAKKLKVNVGDELKAFGVKPGSEASSDLLSHSVKFTIKVAGLLKIGGELDSSLVYIAYDKALHLASLQGPNAIHIKTDDLLKARNIVVNAAKGLTEGASLSTWITSQGKLYNDIMMIRQIMYLAMILVMAVACFNIISNLIMTVTEKKREIAILLTMGLKRSQIIQSFCLLGLISGSIGTAIGAFIGIAFSVLLTPFTEYLKNSFGIVLLNEDLYFISFIPSQLKLSDIMIIVTTAMSLSVAASLYPALKASRTNVVDGLNY</sequence>
<dbReference type="PANTHER" id="PTHR30489:SF0">
    <property type="entry name" value="LIPOPROTEIN-RELEASING SYSTEM TRANSMEMBRANE PROTEIN LOLE"/>
    <property type="match status" value="1"/>
</dbReference>
<proteinExistence type="inferred from homology"/>
<feature type="domain" description="MacB-like periplasmic core" evidence="9">
    <location>
        <begin position="25"/>
        <end position="242"/>
    </location>
</feature>
<dbReference type="GO" id="GO:0044874">
    <property type="term" value="P:lipoprotein localization to outer membrane"/>
    <property type="evidence" value="ECO:0007669"/>
    <property type="project" value="TreeGrafter"/>
</dbReference>
<evidence type="ECO:0000313" key="11">
    <source>
        <dbReference type="Proteomes" id="UP000250086"/>
    </source>
</evidence>
<feature type="transmembrane region" description="Helical" evidence="7">
    <location>
        <begin position="380"/>
        <end position="400"/>
    </location>
</feature>
<dbReference type="Pfam" id="PF12704">
    <property type="entry name" value="MacB_PCD"/>
    <property type="match status" value="1"/>
</dbReference>
<keyword evidence="11" id="KW-1185">Reference proteome</keyword>
<dbReference type="InterPro" id="IPR051447">
    <property type="entry name" value="Lipoprotein-release_system"/>
</dbReference>
<gene>
    <name evidence="10" type="primary">lolE</name>
    <name evidence="10" type="ORF">NCTC13093_01005</name>
</gene>
<keyword evidence="4 7" id="KW-0812">Transmembrane</keyword>
<keyword evidence="10" id="KW-0449">Lipoprotein</keyword>
<evidence type="ECO:0000256" key="7">
    <source>
        <dbReference type="SAM" id="Phobius"/>
    </source>
</evidence>
<organism evidence="10 11">
    <name type="scientific">Anaerobiospirillum thomasii</name>
    <dbReference type="NCBI Taxonomy" id="179995"/>
    <lineage>
        <taxon>Bacteria</taxon>
        <taxon>Pseudomonadati</taxon>
        <taxon>Pseudomonadota</taxon>
        <taxon>Gammaproteobacteria</taxon>
        <taxon>Aeromonadales</taxon>
        <taxon>Succinivibrionaceae</taxon>
        <taxon>Anaerobiospirillum</taxon>
    </lineage>
</organism>
<dbReference type="PANTHER" id="PTHR30489">
    <property type="entry name" value="LIPOPROTEIN-RELEASING SYSTEM TRANSMEMBRANE PROTEIN LOLE"/>
    <property type="match status" value="1"/>
</dbReference>
<evidence type="ECO:0000259" key="8">
    <source>
        <dbReference type="Pfam" id="PF02687"/>
    </source>
</evidence>
<accession>A0A2X0V917</accession>
<dbReference type="EMBL" id="UAPV01000001">
    <property type="protein sequence ID" value="SPT69626.1"/>
    <property type="molecule type" value="Genomic_DNA"/>
</dbReference>
<feature type="transmembrane region" description="Helical" evidence="7">
    <location>
        <begin position="20"/>
        <end position="45"/>
    </location>
</feature>
<feature type="transmembrane region" description="Helical" evidence="7">
    <location>
        <begin position="271"/>
        <end position="295"/>
    </location>
</feature>
<evidence type="ECO:0000256" key="4">
    <source>
        <dbReference type="ARBA" id="ARBA00022692"/>
    </source>
</evidence>
<dbReference type="GO" id="GO:0098797">
    <property type="term" value="C:plasma membrane protein complex"/>
    <property type="evidence" value="ECO:0007669"/>
    <property type="project" value="TreeGrafter"/>
</dbReference>
<keyword evidence="6 7" id="KW-0472">Membrane</keyword>
<evidence type="ECO:0000256" key="5">
    <source>
        <dbReference type="ARBA" id="ARBA00022989"/>
    </source>
</evidence>
<comment type="subcellular location">
    <subcellularLocation>
        <location evidence="1">Cell membrane</location>
        <topology evidence="1">Multi-pass membrane protein</topology>
    </subcellularLocation>
</comment>
<feature type="domain" description="ABC3 transporter permease C-terminal" evidence="8">
    <location>
        <begin position="274"/>
        <end position="406"/>
    </location>
</feature>
<dbReference type="AlphaFoldDB" id="A0A2X0V917"/>
<dbReference type="InterPro" id="IPR003838">
    <property type="entry name" value="ABC3_permease_C"/>
</dbReference>
<keyword evidence="5 7" id="KW-1133">Transmembrane helix</keyword>
<comment type="similarity">
    <text evidence="2">Belongs to the ABC-4 integral membrane protein family. LolC/E subfamily.</text>
</comment>
<evidence type="ECO:0000256" key="2">
    <source>
        <dbReference type="ARBA" id="ARBA00005236"/>
    </source>
</evidence>